<accession>A0A9W9G8T0</accession>
<name>A0A9W9G8T0_9EURO</name>
<dbReference type="Proteomes" id="UP001141434">
    <property type="component" value="Unassembled WGS sequence"/>
</dbReference>
<sequence length="166" mass="18826">MIGLLHLPPELHALIVQHLLVTDVLGLKLTCAYFYTLIPAPSHAELLQAESTDWARHRDVFTCRYCLRLRPAGQFADRMLQRRRGRAGRNSSKRFCIECGLKPREGTARYGPGAQVTIHGAFFVLCLSCRQFRPGAQDRFGRNTLECLACWGQRDSRRRGEGGQEL</sequence>
<protein>
    <recommendedName>
        <fullName evidence="1">F-box domain-containing protein</fullName>
    </recommendedName>
</protein>
<reference evidence="2" key="2">
    <citation type="journal article" date="2023" name="IMA Fungus">
        <title>Comparative genomic study of the Penicillium genus elucidates a diverse pangenome and 15 lateral gene transfer events.</title>
        <authorList>
            <person name="Petersen C."/>
            <person name="Sorensen T."/>
            <person name="Nielsen M.R."/>
            <person name="Sondergaard T.E."/>
            <person name="Sorensen J.L."/>
            <person name="Fitzpatrick D.A."/>
            <person name="Frisvad J.C."/>
            <person name="Nielsen K.L."/>
        </authorList>
    </citation>
    <scope>NUCLEOTIDE SEQUENCE</scope>
    <source>
        <strain evidence="2">IBT 34128</strain>
    </source>
</reference>
<organism evidence="2 3">
    <name type="scientific">Penicillium alfredii</name>
    <dbReference type="NCBI Taxonomy" id="1506179"/>
    <lineage>
        <taxon>Eukaryota</taxon>
        <taxon>Fungi</taxon>
        <taxon>Dikarya</taxon>
        <taxon>Ascomycota</taxon>
        <taxon>Pezizomycotina</taxon>
        <taxon>Eurotiomycetes</taxon>
        <taxon>Eurotiomycetidae</taxon>
        <taxon>Eurotiales</taxon>
        <taxon>Aspergillaceae</taxon>
        <taxon>Penicillium</taxon>
    </lineage>
</organism>
<evidence type="ECO:0000313" key="2">
    <source>
        <dbReference type="EMBL" id="KAJ5114264.1"/>
    </source>
</evidence>
<dbReference type="GeneID" id="81389775"/>
<dbReference type="PROSITE" id="PS50181">
    <property type="entry name" value="FBOX"/>
    <property type="match status" value="1"/>
</dbReference>
<evidence type="ECO:0000313" key="3">
    <source>
        <dbReference type="Proteomes" id="UP001141434"/>
    </source>
</evidence>
<dbReference type="OrthoDB" id="5281164at2759"/>
<dbReference type="EMBL" id="JAPMSZ010000001">
    <property type="protein sequence ID" value="KAJ5114264.1"/>
    <property type="molecule type" value="Genomic_DNA"/>
</dbReference>
<evidence type="ECO:0000259" key="1">
    <source>
        <dbReference type="PROSITE" id="PS50181"/>
    </source>
</evidence>
<dbReference type="RefSeq" id="XP_056515457.1">
    <property type="nucleotide sequence ID" value="XM_056650607.1"/>
</dbReference>
<dbReference type="InterPro" id="IPR001810">
    <property type="entry name" value="F-box_dom"/>
</dbReference>
<comment type="caution">
    <text evidence="2">The sequence shown here is derived from an EMBL/GenBank/DDBJ whole genome shotgun (WGS) entry which is preliminary data.</text>
</comment>
<proteinExistence type="predicted"/>
<feature type="domain" description="F-box" evidence="1">
    <location>
        <begin position="1"/>
        <end position="57"/>
    </location>
</feature>
<dbReference type="AlphaFoldDB" id="A0A9W9G8T0"/>
<gene>
    <name evidence="2" type="ORF">NUU61_000023</name>
</gene>
<keyword evidence="3" id="KW-1185">Reference proteome</keyword>
<reference evidence="2" key="1">
    <citation type="submission" date="2022-11" db="EMBL/GenBank/DDBJ databases">
        <authorList>
            <person name="Petersen C."/>
        </authorList>
    </citation>
    <scope>NUCLEOTIDE SEQUENCE</scope>
    <source>
        <strain evidence="2">IBT 34128</strain>
    </source>
</reference>